<gene>
    <name evidence="1" type="ORF">NE692_09035</name>
</gene>
<proteinExistence type="predicted"/>
<reference evidence="1" key="1">
    <citation type="submission" date="2022-06" db="EMBL/GenBank/DDBJ databases">
        <title>Isolation of gut microbiota from human fecal samples.</title>
        <authorList>
            <person name="Pamer E.G."/>
            <person name="Barat B."/>
            <person name="Waligurski E."/>
            <person name="Medina S."/>
            <person name="Paddock L."/>
            <person name="Mostad J."/>
        </authorList>
    </citation>
    <scope>NUCLEOTIDE SEQUENCE</scope>
    <source>
        <strain evidence="1">SL.1.01</strain>
    </source>
</reference>
<dbReference type="RefSeq" id="WP_085393631.1">
    <property type="nucleotide sequence ID" value="NZ_JANFYM010000011.1"/>
</dbReference>
<name>A0AAW5JZQ9_BIFAD</name>
<comment type="caution">
    <text evidence="1">The sequence shown here is derived from an EMBL/GenBank/DDBJ whole genome shotgun (WGS) entry which is preliminary data.</text>
</comment>
<evidence type="ECO:0000313" key="2">
    <source>
        <dbReference type="Proteomes" id="UP001206013"/>
    </source>
</evidence>
<organism evidence="1 2">
    <name type="scientific">Bifidobacterium adolescentis</name>
    <dbReference type="NCBI Taxonomy" id="1680"/>
    <lineage>
        <taxon>Bacteria</taxon>
        <taxon>Bacillati</taxon>
        <taxon>Actinomycetota</taxon>
        <taxon>Actinomycetes</taxon>
        <taxon>Bifidobacteriales</taxon>
        <taxon>Bifidobacteriaceae</taxon>
        <taxon>Bifidobacterium</taxon>
    </lineage>
</organism>
<evidence type="ECO:0000313" key="1">
    <source>
        <dbReference type="EMBL" id="MCQ4793593.1"/>
    </source>
</evidence>
<sequence length="72" mass="8424">MMIYAGRKRKATEAQIRLILKLTDQSDLNNVKNLENCPPVVRYKEDLNKKYLDNRTAAKIIDGLIQWKEIYG</sequence>
<dbReference type="EMBL" id="JANFYM010000011">
    <property type="protein sequence ID" value="MCQ4793593.1"/>
    <property type="molecule type" value="Genomic_DNA"/>
</dbReference>
<protein>
    <submittedName>
        <fullName evidence="1">Uncharacterized protein</fullName>
    </submittedName>
</protein>
<accession>A0AAW5JZQ9</accession>
<dbReference type="AlphaFoldDB" id="A0AAW5JZQ9"/>
<dbReference type="Proteomes" id="UP001206013">
    <property type="component" value="Unassembled WGS sequence"/>
</dbReference>